<reference evidence="2" key="1">
    <citation type="submission" date="2011-09" db="EMBL/GenBank/DDBJ databases">
        <title>The permanent draft genome of Mucilaginibacter paludis DSM 18603.</title>
        <authorList>
            <consortium name="US DOE Joint Genome Institute (JGI-PGF)"/>
            <person name="Lucas S."/>
            <person name="Han J."/>
            <person name="Lapidus A."/>
            <person name="Bruce D."/>
            <person name="Goodwin L."/>
            <person name="Pitluck S."/>
            <person name="Peters L."/>
            <person name="Kyrpides N."/>
            <person name="Mavromatis K."/>
            <person name="Ivanova N."/>
            <person name="Mikhailova N."/>
            <person name="Held B."/>
            <person name="Detter J.C."/>
            <person name="Tapia R."/>
            <person name="Han C."/>
            <person name="Land M."/>
            <person name="Hauser L."/>
            <person name="Markowitz V."/>
            <person name="Cheng J.-F."/>
            <person name="Hugenholtz P."/>
            <person name="Woyke T."/>
            <person name="Wu D."/>
            <person name="Tindall B."/>
            <person name="Brambilla E."/>
            <person name="Klenk H.-P."/>
            <person name="Eisen J.A."/>
        </authorList>
    </citation>
    <scope>NUCLEOTIDE SEQUENCE [LARGE SCALE GENOMIC DNA]</scope>
    <source>
        <strain evidence="2">DSM 18603</strain>
    </source>
</reference>
<dbReference type="EMBL" id="CM001403">
    <property type="protein sequence ID" value="EHQ28767.1"/>
    <property type="molecule type" value="Genomic_DNA"/>
</dbReference>
<dbReference type="SUPFAM" id="SSF54975">
    <property type="entry name" value="Acylphosphatase/BLUF domain-like"/>
    <property type="match status" value="1"/>
</dbReference>
<dbReference type="eggNOG" id="COG3431">
    <property type="taxonomic scope" value="Bacteria"/>
</dbReference>
<organism evidence="2 3">
    <name type="scientific">Mucilaginibacter paludis DSM 18603</name>
    <dbReference type="NCBI Taxonomy" id="714943"/>
    <lineage>
        <taxon>Bacteria</taxon>
        <taxon>Pseudomonadati</taxon>
        <taxon>Bacteroidota</taxon>
        <taxon>Sphingobacteriia</taxon>
        <taxon>Sphingobacteriales</taxon>
        <taxon>Sphingobacteriaceae</taxon>
        <taxon>Mucilaginibacter</taxon>
    </lineage>
</organism>
<evidence type="ECO:0000313" key="2">
    <source>
        <dbReference type="EMBL" id="EHQ28767.1"/>
    </source>
</evidence>
<dbReference type="InterPro" id="IPR036046">
    <property type="entry name" value="Acylphosphatase-like_dom_sf"/>
</dbReference>
<dbReference type="SMART" id="SM01034">
    <property type="entry name" value="BLUF"/>
    <property type="match status" value="1"/>
</dbReference>
<gene>
    <name evidence="2" type="ORF">Mucpa_4682</name>
</gene>
<evidence type="ECO:0000259" key="1">
    <source>
        <dbReference type="PROSITE" id="PS50925"/>
    </source>
</evidence>
<keyword evidence="3" id="KW-1185">Reference proteome</keyword>
<feature type="domain" description="BLUF" evidence="1">
    <location>
        <begin position="1"/>
        <end position="92"/>
    </location>
</feature>
<dbReference type="HOGENOM" id="CLU_3081977_0_0_10"/>
<dbReference type="Proteomes" id="UP000002774">
    <property type="component" value="Chromosome"/>
</dbReference>
<dbReference type="AlphaFoldDB" id="H1Y0M7"/>
<protein>
    <submittedName>
        <fullName evidence="2">BLUF domain protein</fullName>
    </submittedName>
</protein>
<dbReference type="GO" id="GO:0071949">
    <property type="term" value="F:FAD binding"/>
    <property type="evidence" value="ECO:0007669"/>
    <property type="project" value="InterPro"/>
</dbReference>
<evidence type="ECO:0000313" key="3">
    <source>
        <dbReference type="Proteomes" id="UP000002774"/>
    </source>
</evidence>
<proteinExistence type="predicted"/>
<dbReference type="Pfam" id="PF04940">
    <property type="entry name" value="BLUF"/>
    <property type="match status" value="1"/>
</dbReference>
<dbReference type="STRING" id="714943.Mucpa_4682"/>
<dbReference type="Gene3D" id="3.30.70.100">
    <property type="match status" value="1"/>
</dbReference>
<accession>H1Y0M7</accession>
<dbReference type="GO" id="GO:0009882">
    <property type="term" value="F:blue light photoreceptor activity"/>
    <property type="evidence" value="ECO:0007669"/>
    <property type="project" value="InterPro"/>
</dbReference>
<name>H1Y0M7_9SPHI</name>
<dbReference type="InterPro" id="IPR007024">
    <property type="entry name" value="BLUF_domain"/>
</dbReference>
<dbReference type="PROSITE" id="PS50925">
    <property type="entry name" value="BLUF"/>
    <property type="match status" value="1"/>
</dbReference>
<sequence>MKYVIYISTSTSLFADAELEGILTISQKNNAINKLTGMLLYSEGCFVQVLEGDALAVETIYQKIKRDSRHKNIIELAQGQLTERIFPFWSMGFKAISNGELEKFEAYANPEENSLWDKDADHPALIVLKTFALSNRL</sequence>